<keyword evidence="2 5" id="KW-0812">Transmembrane</keyword>
<reference evidence="7 8" key="1">
    <citation type="submission" date="2020-12" db="EMBL/GenBank/DDBJ databases">
        <title>Metabolic potential, ecology and presence of endohyphal bacteria is reflected in genomic diversity of Mucoromycotina.</title>
        <authorList>
            <person name="Muszewska A."/>
            <person name="Okrasinska A."/>
            <person name="Steczkiewicz K."/>
            <person name="Drgas O."/>
            <person name="Orlowska M."/>
            <person name="Perlinska-Lenart U."/>
            <person name="Aleksandrzak-Piekarczyk T."/>
            <person name="Szatraj K."/>
            <person name="Zielenkiewicz U."/>
            <person name="Pilsyk S."/>
            <person name="Malc E."/>
            <person name="Mieczkowski P."/>
            <person name="Kruszewska J.S."/>
            <person name="Biernat P."/>
            <person name="Pawlowska J."/>
        </authorList>
    </citation>
    <scope>NUCLEOTIDE SEQUENCE [LARGE SCALE GENOMIC DNA]</scope>
    <source>
        <strain evidence="7 8">CBS 142.35</strain>
    </source>
</reference>
<evidence type="ECO:0000313" key="7">
    <source>
        <dbReference type="EMBL" id="KAG2218507.1"/>
    </source>
</evidence>
<name>A0A8H7RWG7_9FUNG</name>
<evidence type="ECO:0000256" key="1">
    <source>
        <dbReference type="ARBA" id="ARBA00004141"/>
    </source>
</evidence>
<gene>
    <name evidence="7" type="ORF">INT45_004109</name>
</gene>
<keyword evidence="4 5" id="KW-0472">Membrane</keyword>
<feature type="transmembrane region" description="Helical" evidence="5">
    <location>
        <begin position="422"/>
        <end position="441"/>
    </location>
</feature>
<dbReference type="Gene3D" id="3.30.750.24">
    <property type="entry name" value="STAS domain"/>
    <property type="match status" value="1"/>
</dbReference>
<dbReference type="Pfam" id="PF00916">
    <property type="entry name" value="Sulfate_transp"/>
    <property type="match status" value="1"/>
</dbReference>
<sequence length="754" mass="84599">MATHNNNNNNHYLQSTDISNSRASLLTNDNSSIIIQRTNYDDENSNSSDSDDQDSVVDRLMRRTRFHPQYNHNTNNSSASVPEPTLITTNGDSDPGKTVTASQVPNETCLLLPTVPSYDNIPRYMTASPIPSARIFFDDHDTQKDTWSVLKVRSKYYLPILKWLPHYNGNLFLGDMIAGLTLACLLIPQSLSYATALCKVPAAWGLYSIAFPAMTYAIFGMSRQMSVGPEASLSLLVGTSIAQHEQHDENFDRLAWACLVTLFVGIFTFLLGIVRLGFLDSLMSRALLRGFITGVAIIVILQQSIVLLGLSKIAEEAGLTEVSSNLDRILFLIQHIYQTHILTAIISTISIFVLLGFRMLKSSQHQYRWIAMFPDILFVVVLSILLTWKFEWQIDILGEIKSDGIPIPSIPSIPHNKHLKDLLVTSAMISVIGFVESVVVAKKFSSKHNYLVSANRELVALGAANIVGGLFSAIPAFGSVSRSKTNDRAGARTQMACMITGILALIAIFFLLPFFYYLPKPTLSAIIFVTALTIVGELPEDLRFIFKIGAWRDLGLLLITLLGTVVISLEFGTLVAITLSLLLTIKETSYPRISIMGRVKGTHNKFQAIHENPDMIEHLEEVLIIRIEEALFFANTGKLKDRLRRLEYYGDPSIHPSERPRRSQSSYIIFDVDNMPDIDASAVQIMDEIVESYHAQQIIVYFVRLHDRSLDLFRRSGLLDKIGEDRIFQKVSHAIEVIENDMLKQRFIEIHHHQ</sequence>
<comment type="caution">
    <text evidence="7">The sequence shown here is derived from an EMBL/GenBank/DDBJ whole genome shotgun (WGS) entry which is preliminary data.</text>
</comment>
<organism evidence="7 8">
    <name type="scientific">Circinella minor</name>
    <dbReference type="NCBI Taxonomy" id="1195481"/>
    <lineage>
        <taxon>Eukaryota</taxon>
        <taxon>Fungi</taxon>
        <taxon>Fungi incertae sedis</taxon>
        <taxon>Mucoromycota</taxon>
        <taxon>Mucoromycotina</taxon>
        <taxon>Mucoromycetes</taxon>
        <taxon>Mucorales</taxon>
        <taxon>Lichtheimiaceae</taxon>
        <taxon>Circinella</taxon>
    </lineage>
</organism>
<feature type="transmembrane region" description="Helical" evidence="5">
    <location>
        <begin position="254"/>
        <end position="274"/>
    </location>
</feature>
<dbReference type="InterPro" id="IPR036513">
    <property type="entry name" value="STAS_dom_sf"/>
</dbReference>
<feature type="transmembrane region" description="Helical" evidence="5">
    <location>
        <begin position="171"/>
        <end position="188"/>
    </location>
</feature>
<dbReference type="AlphaFoldDB" id="A0A8H7RWG7"/>
<dbReference type="InterPro" id="IPR002645">
    <property type="entry name" value="STAS_dom"/>
</dbReference>
<feature type="transmembrane region" description="Helical" evidence="5">
    <location>
        <begin position="200"/>
        <end position="219"/>
    </location>
</feature>
<dbReference type="EMBL" id="JAEPRB010000226">
    <property type="protein sequence ID" value="KAG2218507.1"/>
    <property type="molecule type" value="Genomic_DNA"/>
</dbReference>
<feature type="transmembrane region" description="Helical" evidence="5">
    <location>
        <begin position="369"/>
        <end position="388"/>
    </location>
</feature>
<dbReference type="SUPFAM" id="SSF52091">
    <property type="entry name" value="SpoIIaa-like"/>
    <property type="match status" value="1"/>
</dbReference>
<dbReference type="InterPro" id="IPR001902">
    <property type="entry name" value="SLC26A/SulP_fam"/>
</dbReference>
<proteinExistence type="predicted"/>
<feature type="transmembrane region" description="Helical" evidence="5">
    <location>
        <begin position="496"/>
        <end position="517"/>
    </location>
</feature>
<evidence type="ECO:0000256" key="4">
    <source>
        <dbReference type="ARBA" id="ARBA00023136"/>
    </source>
</evidence>
<dbReference type="InterPro" id="IPR011547">
    <property type="entry name" value="SLC26A/SulP_dom"/>
</dbReference>
<evidence type="ECO:0000256" key="3">
    <source>
        <dbReference type="ARBA" id="ARBA00022989"/>
    </source>
</evidence>
<dbReference type="OrthoDB" id="427213at2759"/>
<feature type="transmembrane region" description="Helical" evidence="5">
    <location>
        <begin position="554"/>
        <end position="583"/>
    </location>
</feature>
<dbReference type="GO" id="GO:0016020">
    <property type="term" value="C:membrane"/>
    <property type="evidence" value="ECO:0007669"/>
    <property type="project" value="UniProtKB-SubCell"/>
</dbReference>
<evidence type="ECO:0000313" key="8">
    <source>
        <dbReference type="Proteomes" id="UP000646827"/>
    </source>
</evidence>
<feature type="transmembrane region" description="Helical" evidence="5">
    <location>
        <begin position="286"/>
        <end position="309"/>
    </location>
</feature>
<feature type="transmembrane region" description="Helical" evidence="5">
    <location>
        <begin position="329"/>
        <end position="357"/>
    </location>
</feature>
<dbReference type="CDD" id="cd07042">
    <property type="entry name" value="STAS_SulP_like_sulfate_transporter"/>
    <property type="match status" value="1"/>
</dbReference>
<dbReference type="Pfam" id="PF01740">
    <property type="entry name" value="STAS"/>
    <property type="match status" value="1"/>
</dbReference>
<keyword evidence="3 5" id="KW-1133">Transmembrane helix</keyword>
<comment type="subcellular location">
    <subcellularLocation>
        <location evidence="1">Membrane</location>
        <topology evidence="1">Multi-pass membrane protein</topology>
    </subcellularLocation>
</comment>
<evidence type="ECO:0000259" key="6">
    <source>
        <dbReference type="PROSITE" id="PS50801"/>
    </source>
</evidence>
<protein>
    <recommendedName>
        <fullName evidence="6">STAS domain-containing protein</fullName>
    </recommendedName>
</protein>
<evidence type="ECO:0000256" key="5">
    <source>
        <dbReference type="SAM" id="Phobius"/>
    </source>
</evidence>
<feature type="domain" description="STAS" evidence="6">
    <location>
        <begin position="612"/>
        <end position="738"/>
    </location>
</feature>
<dbReference type="PANTHER" id="PTHR11814">
    <property type="entry name" value="SULFATE TRANSPORTER"/>
    <property type="match status" value="1"/>
</dbReference>
<dbReference type="GO" id="GO:0055085">
    <property type="term" value="P:transmembrane transport"/>
    <property type="evidence" value="ECO:0007669"/>
    <property type="project" value="InterPro"/>
</dbReference>
<dbReference type="NCBIfam" id="TIGR00815">
    <property type="entry name" value="sulP"/>
    <property type="match status" value="1"/>
</dbReference>
<dbReference type="Proteomes" id="UP000646827">
    <property type="component" value="Unassembled WGS sequence"/>
</dbReference>
<keyword evidence="8" id="KW-1185">Reference proteome</keyword>
<dbReference type="PROSITE" id="PS50801">
    <property type="entry name" value="STAS"/>
    <property type="match status" value="1"/>
</dbReference>
<evidence type="ECO:0000256" key="2">
    <source>
        <dbReference type="ARBA" id="ARBA00022692"/>
    </source>
</evidence>
<accession>A0A8H7RWG7</accession>